<dbReference type="EMBL" id="JACIDV010000009">
    <property type="protein sequence ID" value="MBB3947273.1"/>
    <property type="molecule type" value="Genomic_DNA"/>
</dbReference>
<dbReference type="Proteomes" id="UP000565286">
    <property type="component" value="Unassembled WGS sequence"/>
</dbReference>
<sequence length="108" mass="12676">MSTSDDFPALSGLVTGYFHQDMDLEYDSIPQALAGYAGLTEEARKHQLQHEMDTFLERFHNDLEGEFSRRYWFDFTPEVIGQTVPEFFDMVRTILADPESYLRFEPRN</sequence>
<name>A0A7W6C7Q1_9HYPH</name>
<comment type="caution">
    <text evidence="2">The sequence shown here is derived from an EMBL/GenBank/DDBJ whole genome shotgun (WGS) entry which is preliminary data.</text>
</comment>
<evidence type="ECO:0000259" key="1">
    <source>
        <dbReference type="Pfam" id="PF18593"/>
    </source>
</evidence>
<accession>A0A7W6C7Q1</accession>
<protein>
    <recommendedName>
        <fullName evidence="1">CdiI immunity protein domain-containing protein</fullName>
    </recommendedName>
</protein>
<proteinExistence type="predicted"/>
<reference evidence="2 3" key="1">
    <citation type="submission" date="2020-08" db="EMBL/GenBank/DDBJ databases">
        <title>Genomic Encyclopedia of Type Strains, Phase IV (KMG-IV): sequencing the most valuable type-strain genomes for metagenomic binning, comparative biology and taxonomic classification.</title>
        <authorList>
            <person name="Goeker M."/>
        </authorList>
    </citation>
    <scope>NUCLEOTIDE SEQUENCE [LARGE SCALE GENOMIC DNA]</scope>
    <source>
        <strain evidence="2 3">DSM 26438</strain>
    </source>
</reference>
<evidence type="ECO:0000313" key="3">
    <source>
        <dbReference type="Proteomes" id="UP000565286"/>
    </source>
</evidence>
<gene>
    <name evidence="2" type="ORF">GGQ73_003239</name>
</gene>
<dbReference type="RefSeq" id="WP_183897120.1">
    <property type="nucleotide sequence ID" value="NZ_JACIDV010000009.1"/>
</dbReference>
<dbReference type="AlphaFoldDB" id="A0A7W6C7Q1"/>
<feature type="domain" description="CdiI immunity protein" evidence="1">
    <location>
        <begin position="7"/>
        <end position="93"/>
    </location>
</feature>
<dbReference type="Pfam" id="PF18593">
    <property type="entry name" value="CdiI_2"/>
    <property type="match status" value="1"/>
</dbReference>
<evidence type="ECO:0000313" key="2">
    <source>
        <dbReference type="EMBL" id="MBB3947273.1"/>
    </source>
</evidence>
<dbReference type="InterPro" id="IPR041129">
    <property type="entry name" value="CdiI_2"/>
</dbReference>
<organism evidence="2 3">
    <name type="scientific">Rhizobium skierniewicense</name>
    <dbReference type="NCBI Taxonomy" id="984260"/>
    <lineage>
        <taxon>Bacteria</taxon>
        <taxon>Pseudomonadati</taxon>
        <taxon>Pseudomonadota</taxon>
        <taxon>Alphaproteobacteria</taxon>
        <taxon>Hyphomicrobiales</taxon>
        <taxon>Rhizobiaceae</taxon>
        <taxon>Rhizobium/Agrobacterium group</taxon>
        <taxon>Rhizobium</taxon>
    </lineage>
</organism>
<keyword evidence="3" id="KW-1185">Reference proteome</keyword>